<dbReference type="InterPro" id="IPR004013">
    <property type="entry name" value="PHP_dom"/>
</dbReference>
<dbReference type="CDD" id="cd07432">
    <property type="entry name" value="PHP_HisPPase"/>
    <property type="match status" value="1"/>
</dbReference>
<dbReference type="GO" id="GO:0004534">
    <property type="term" value="F:5'-3' RNA exonuclease activity"/>
    <property type="evidence" value="ECO:0007669"/>
    <property type="project" value="TreeGrafter"/>
</dbReference>
<dbReference type="Pfam" id="PF13263">
    <property type="entry name" value="PHP_C"/>
    <property type="match status" value="1"/>
</dbReference>
<dbReference type="PANTHER" id="PTHR42924:SF3">
    <property type="entry name" value="POLYMERASE_HISTIDINOL PHOSPHATASE N-TERMINAL DOMAIN-CONTAINING PROTEIN"/>
    <property type="match status" value="1"/>
</dbReference>
<reference evidence="3" key="1">
    <citation type="submission" date="2012-03" db="EMBL/GenBank/DDBJ databases">
        <title>Complete genome of Caldisphaera lagunensis DSM 15908.</title>
        <authorList>
            <person name="Lucas S."/>
            <person name="Copeland A."/>
            <person name="Lapidus A."/>
            <person name="Glavina del Rio T."/>
            <person name="Dalin E."/>
            <person name="Tice H."/>
            <person name="Bruce D."/>
            <person name="Goodwin L."/>
            <person name="Pitluck S."/>
            <person name="Peters L."/>
            <person name="Mikhailova N."/>
            <person name="Teshima H."/>
            <person name="Kyrpides N."/>
            <person name="Mavromatis K."/>
            <person name="Ivanova N."/>
            <person name="Brettin T."/>
            <person name="Detter J.C."/>
            <person name="Han C."/>
            <person name="Larimer F."/>
            <person name="Land M."/>
            <person name="Hauser L."/>
            <person name="Markowitz V."/>
            <person name="Cheng J.-F."/>
            <person name="Hugenholtz P."/>
            <person name="Woyke T."/>
            <person name="Wu D."/>
            <person name="Spring S."/>
            <person name="Schroeder M."/>
            <person name="Brambilla E."/>
            <person name="Klenk H.-P."/>
            <person name="Eisen J.A."/>
        </authorList>
    </citation>
    <scope>NUCLEOTIDE SEQUENCE [LARGE SCALE GENOMIC DNA]</scope>
    <source>
        <strain evidence="3">DSM 15908 / JCM 11604 / IC-154</strain>
    </source>
</reference>
<feature type="domain" description="Polymerase/histidinol phosphatase N-terminal" evidence="1">
    <location>
        <begin position="9"/>
        <end position="76"/>
    </location>
</feature>
<dbReference type="SMART" id="SM00481">
    <property type="entry name" value="POLIIIAc"/>
    <property type="match status" value="1"/>
</dbReference>
<accession>L0AAT6</accession>
<dbReference type="InterPro" id="IPR003141">
    <property type="entry name" value="Pol/His_phosphatase_N"/>
</dbReference>
<evidence type="ECO:0000313" key="3">
    <source>
        <dbReference type="Proteomes" id="UP000010469"/>
    </source>
</evidence>
<dbReference type="PANTHER" id="PTHR42924">
    <property type="entry name" value="EXONUCLEASE"/>
    <property type="match status" value="1"/>
</dbReference>
<sequence>MLKTLPCLAELHSHSLVSDGKSTPEEIILRAVYLGLSAIAVSDHNTFRGSAIAIESAKKLDLNITVIPANEVRTIKGDVLVLCEKIPYEEPPREPPLLHDWASINNCITIAAHPFHVGRKSIGGYLKKYPNYFDAIEVWNPRGIPFLNKPAMKLAEKFSKPKTSGSDAHIIQELGTSPTRLDTTDCDVYNIINSIRKGKCSPTINYMKISTIFNVLKWSINRRIKKNNSALY</sequence>
<gene>
    <name evidence="2" type="ordered locus">Calag_0793</name>
</gene>
<dbReference type="InterPro" id="IPR016195">
    <property type="entry name" value="Pol/histidinol_Pase-like"/>
</dbReference>
<dbReference type="EMBL" id="CP003378">
    <property type="protein sequence ID" value="AFZ70534.1"/>
    <property type="molecule type" value="Genomic_DNA"/>
</dbReference>
<proteinExistence type="predicted"/>
<dbReference type="KEGG" id="clg:Calag_0793"/>
<dbReference type="Pfam" id="PF02811">
    <property type="entry name" value="PHP"/>
    <property type="match status" value="1"/>
</dbReference>
<dbReference type="eggNOG" id="arCOG00302">
    <property type="taxonomic scope" value="Archaea"/>
</dbReference>
<dbReference type="InParanoid" id="L0AAT6"/>
<dbReference type="STRING" id="1056495.Calag_0793"/>
<dbReference type="Proteomes" id="UP000010469">
    <property type="component" value="Chromosome"/>
</dbReference>
<keyword evidence="3" id="KW-1185">Reference proteome</keyword>
<evidence type="ECO:0000313" key="2">
    <source>
        <dbReference type="EMBL" id="AFZ70534.1"/>
    </source>
</evidence>
<dbReference type="AlphaFoldDB" id="L0AAT6"/>
<protein>
    <submittedName>
        <fullName evidence="2">Putative metal-dependent phosphoesterase, PHP family</fullName>
    </submittedName>
</protein>
<name>L0AAT6_CALLD</name>
<evidence type="ECO:0000259" key="1">
    <source>
        <dbReference type="SMART" id="SM00481"/>
    </source>
</evidence>
<dbReference type="InterPro" id="IPR052018">
    <property type="entry name" value="PHP_domain"/>
</dbReference>
<dbReference type="HOGENOM" id="CLU_072983_1_0_2"/>
<dbReference type="Gene3D" id="3.20.20.140">
    <property type="entry name" value="Metal-dependent hydrolases"/>
    <property type="match status" value="1"/>
</dbReference>
<dbReference type="SUPFAM" id="SSF89550">
    <property type="entry name" value="PHP domain-like"/>
    <property type="match status" value="1"/>
</dbReference>
<organism evidence="2 3">
    <name type="scientific">Caldisphaera lagunensis (strain DSM 15908 / JCM 11604 / ANMR 0165 / IC-154)</name>
    <dbReference type="NCBI Taxonomy" id="1056495"/>
    <lineage>
        <taxon>Archaea</taxon>
        <taxon>Thermoproteota</taxon>
        <taxon>Thermoprotei</taxon>
        <taxon>Acidilobales</taxon>
        <taxon>Caldisphaeraceae</taxon>
        <taxon>Caldisphaera</taxon>
    </lineage>
</organism>
<dbReference type="GO" id="GO:0035312">
    <property type="term" value="F:5'-3' DNA exonuclease activity"/>
    <property type="evidence" value="ECO:0007669"/>
    <property type="project" value="TreeGrafter"/>
</dbReference>